<gene>
    <name evidence="2" type="primary">hoxd1</name>
    <name evidence="2" type="ORF">DAT39_008036</name>
</gene>
<evidence type="ECO:0000313" key="3">
    <source>
        <dbReference type="Proteomes" id="UP000727407"/>
    </source>
</evidence>
<name>A0A8J4X2R3_CLAMG</name>
<keyword evidence="2" id="KW-0238">DNA-binding</keyword>
<evidence type="ECO:0000313" key="2">
    <source>
        <dbReference type="EMBL" id="KAF5902267.1"/>
    </source>
</evidence>
<proteinExistence type="predicted"/>
<keyword evidence="2" id="KW-0371">Homeobox</keyword>
<feature type="non-terminal residue" evidence="2">
    <location>
        <position position="1"/>
    </location>
</feature>
<dbReference type="EMBL" id="QNUK01000094">
    <property type="protein sequence ID" value="KAF5902267.1"/>
    <property type="molecule type" value="Genomic_DNA"/>
</dbReference>
<dbReference type="AlphaFoldDB" id="A0A8J4X2R3"/>
<sequence>CAMNWVWLLLQTSCLNTHSFFFSCLHSDEEQQKALFCRNKKTRERKRERK</sequence>
<accession>A0A8J4X2R3</accession>
<comment type="caution">
    <text evidence="2">The sequence shown here is derived from an EMBL/GenBank/DDBJ whole genome shotgun (WGS) entry which is preliminary data.</text>
</comment>
<keyword evidence="3" id="KW-1185">Reference proteome</keyword>
<feature type="chain" id="PRO_5035166888" evidence="1">
    <location>
        <begin position="18"/>
        <end position="50"/>
    </location>
</feature>
<reference evidence="2" key="1">
    <citation type="submission" date="2020-07" db="EMBL/GenBank/DDBJ databases">
        <title>Clarias magur genome sequencing, assembly and annotation.</title>
        <authorList>
            <person name="Kushwaha B."/>
            <person name="Kumar R."/>
            <person name="Das P."/>
            <person name="Joshi C.G."/>
            <person name="Kumar D."/>
            <person name="Nagpure N.S."/>
            <person name="Pandey M."/>
            <person name="Agarwal S."/>
            <person name="Srivastava S."/>
            <person name="Singh M."/>
            <person name="Sahoo L."/>
            <person name="Jayasankar P."/>
            <person name="Meher P.K."/>
            <person name="Koringa P.G."/>
            <person name="Iquebal M.A."/>
            <person name="Das S.P."/>
            <person name="Bit A."/>
            <person name="Patnaik S."/>
            <person name="Patel N."/>
            <person name="Shah T.M."/>
            <person name="Hinsu A."/>
            <person name="Jena J.K."/>
        </authorList>
    </citation>
    <scope>NUCLEOTIDE SEQUENCE</scope>
    <source>
        <strain evidence="2">CIFAMagur01</strain>
        <tissue evidence="2">Testis</tissue>
    </source>
</reference>
<keyword evidence="1" id="KW-0732">Signal</keyword>
<evidence type="ECO:0000256" key="1">
    <source>
        <dbReference type="SAM" id="SignalP"/>
    </source>
</evidence>
<feature type="non-terminal residue" evidence="2">
    <location>
        <position position="50"/>
    </location>
</feature>
<dbReference type="GO" id="GO:0003677">
    <property type="term" value="F:DNA binding"/>
    <property type="evidence" value="ECO:0007669"/>
    <property type="project" value="UniProtKB-KW"/>
</dbReference>
<protein>
    <submittedName>
        <fullName evidence="2">Homeobox protein Hox-D1</fullName>
    </submittedName>
</protein>
<feature type="signal peptide" evidence="1">
    <location>
        <begin position="1"/>
        <end position="17"/>
    </location>
</feature>
<organism evidence="2 3">
    <name type="scientific">Clarias magur</name>
    <name type="common">Asian catfish</name>
    <name type="synonym">Macropteronotus magur</name>
    <dbReference type="NCBI Taxonomy" id="1594786"/>
    <lineage>
        <taxon>Eukaryota</taxon>
        <taxon>Metazoa</taxon>
        <taxon>Chordata</taxon>
        <taxon>Craniata</taxon>
        <taxon>Vertebrata</taxon>
        <taxon>Euteleostomi</taxon>
        <taxon>Actinopterygii</taxon>
        <taxon>Neopterygii</taxon>
        <taxon>Teleostei</taxon>
        <taxon>Ostariophysi</taxon>
        <taxon>Siluriformes</taxon>
        <taxon>Clariidae</taxon>
        <taxon>Clarias</taxon>
    </lineage>
</organism>
<dbReference type="Proteomes" id="UP000727407">
    <property type="component" value="Unassembled WGS sequence"/>
</dbReference>